<dbReference type="PANTHER" id="PTHR30363:SF4">
    <property type="entry name" value="GLYCEROL-3-PHOSPHATE REGULON REPRESSOR"/>
    <property type="match status" value="1"/>
</dbReference>
<dbReference type="InterPro" id="IPR037171">
    <property type="entry name" value="NagB/RpiA_transferase-like"/>
</dbReference>
<dbReference type="GO" id="GO:0003700">
    <property type="term" value="F:DNA-binding transcription factor activity"/>
    <property type="evidence" value="ECO:0007669"/>
    <property type="project" value="InterPro"/>
</dbReference>
<dbReference type="SUPFAM" id="SSF100950">
    <property type="entry name" value="NagB/RpiA/CoA transferase-like"/>
    <property type="match status" value="1"/>
</dbReference>
<dbReference type="PROSITE" id="PS51000">
    <property type="entry name" value="HTH_DEOR_2"/>
    <property type="match status" value="1"/>
</dbReference>
<dbReference type="InterPro" id="IPR018356">
    <property type="entry name" value="Tscrpt_reg_HTH_DeoR_CS"/>
</dbReference>
<dbReference type="Gene3D" id="1.10.10.10">
    <property type="entry name" value="Winged helix-like DNA-binding domain superfamily/Winged helix DNA-binding domain"/>
    <property type="match status" value="1"/>
</dbReference>
<evidence type="ECO:0000256" key="4">
    <source>
        <dbReference type="ARBA" id="ARBA00023163"/>
    </source>
</evidence>
<dbReference type="Gene3D" id="3.40.50.1360">
    <property type="match status" value="1"/>
</dbReference>
<sequence length="253" mass="27069">MSLSARQAQIHAHVLNAGRATVDALAQRFDTTPQTIRKDLQSLADAGLVERFHGGARAALRAEYMPYELRADLARAQKARIGQAVAALIPNQSSVFINAGTTTDEVARRLTSHSGIKLFTDNINTANEIRSYPGLEVIVAGGVVRASDGAIVGEEAVEFIRQFKVDLAIIGAASIDPDGTLLDYDFREAAVVRAITGNARHVILAADSSKIGRAAPIRIGHLSQVDSFVTDRLQDPGLRQLCADHGVALVEAR</sequence>
<dbReference type="GO" id="GO:0003677">
    <property type="term" value="F:DNA binding"/>
    <property type="evidence" value="ECO:0007669"/>
    <property type="project" value="UniProtKB-KW"/>
</dbReference>
<gene>
    <name evidence="6" type="ORF">GSH16_04970</name>
</gene>
<evidence type="ECO:0000313" key="7">
    <source>
        <dbReference type="Proteomes" id="UP000436016"/>
    </source>
</evidence>
<dbReference type="SMART" id="SM00420">
    <property type="entry name" value="HTH_DEOR"/>
    <property type="match status" value="1"/>
</dbReference>
<keyword evidence="3" id="KW-0238">DNA-binding</keyword>
<dbReference type="InterPro" id="IPR050313">
    <property type="entry name" value="Carb_Metab_HTH_regulators"/>
</dbReference>
<reference evidence="6 7" key="1">
    <citation type="submission" date="2019-12" db="EMBL/GenBank/DDBJ databases">
        <title>Strain KN286 was isolated from seawater, which was collected from Caroline Seamount in the tropical western Pacific.</title>
        <authorList>
            <person name="Wang Q."/>
        </authorList>
    </citation>
    <scope>NUCLEOTIDE SEQUENCE [LARGE SCALE GENOMIC DNA]</scope>
    <source>
        <strain evidence="6 7">KN286</strain>
    </source>
</reference>
<dbReference type="PANTHER" id="PTHR30363">
    <property type="entry name" value="HTH-TYPE TRANSCRIPTIONAL REGULATOR SRLR-RELATED"/>
    <property type="match status" value="1"/>
</dbReference>
<keyword evidence="1" id="KW-0678">Repressor</keyword>
<keyword evidence="2" id="KW-0805">Transcription regulation</keyword>
<dbReference type="InterPro" id="IPR036390">
    <property type="entry name" value="WH_DNA-bd_sf"/>
</dbReference>
<accession>A0A6B0TK12</accession>
<dbReference type="EMBL" id="WUWG01000001">
    <property type="protein sequence ID" value="MXU64787.1"/>
    <property type="molecule type" value="Genomic_DNA"/>
</dbReference>
<evidence type="ECO:0000256" key="1">
    <source>
        <dbReference type="ARBA" id="ARBA00022491"/>
    </source>
</evidence>
<dbReference type="Pfam" id="PF08220">
    <property type="entry name" value="HTH_DeoR"/>
    <property type="match status" value="1"/>
</dbReference>
<name>A0A6B0TK12_9RHOB</name>
<dbReference type="RefSeq" id="WP_160852489.1">
    <property type="nucleotide sequence ID" value="NZ_WUWG01000001.1"/>
</dbReference>
<dbReference type="PROSITE" id="PS00894">
    <property type="entry name" value="HTH_DEOR_1"/>
    <property type="match status" value="1"/>
</dbReference>
<dbReference type="SMART" id="SM01134">
    <property type="entry name" value="DeoRC"/>
    <property type="match status" value="1"/>
</dbReference>
<comment type="caution">
    <text evidence="6">The sequence shown here is derived from an EMBL/GenBank/DDBJ whole genome shotgun (WGS) entry which is preliminary data.</text>
</comment>
<dbReference type="PRINTS" id="PR00037">
    <property type="entry name" value="HTHLACR"/>
</dbReference>
<protein>
    <submittedName>
        <fullName evidence="6">DeoR family transcriptional regulator</fullName>
    </submittedName>
</protein>
<keyword evidence="7" id="KW-1185">Reference proteome</keyword>
<dbReference type="Pfam" id="PF00455">
    <property type="entry name" value="DeoRC"/>
    <property type="match status" value="1"/>
</dbReference>
<dbReference type="InterPro" id="IPR036388">
    <property type="entry name" value="WH-like_DNA-bd_sf"/>
</dbReference>
<evidence type="ECO:0000259" key="5">
    <source>
        <dbReference type="PROSITE" id="PS51000"/>
    </source>
</evidence>
<dbReference type="InterPro" id="IPR014036">
    <property type="entry name" value="DeoR-like_C"/>
</dbReference>
<feature type="domain" description="HTH deoR-type" evidence="5">
    <location>
        <begin position="3"/>
        <end position="58"/>
    </location>
</feature>
<proteinExistence type="predicted"/>
<organism evidence="6 7">
    <name type="scientific">Oceanomicrobium pacificus</name>
    <dbReference type="NCBI Taxonomy" id="2692916"/>
    <lineage>
        <taxon>Bacteria</taxon>
        <taxon>Pseudomonadati</taxon>
        <taxon>Pseudomonadota</taxon>
        <taxon>Alphaproteobacteria</taxon>
        <taxon>Rhodobacterales</taxon>
        <taxon>Paracoccaceae</taxon>
        <taxon>Oceanomicrobium</taxon>
    </lineage>
</organism>
<dbReference type="InterPro" id="IPR001034">
    <property type="entry name" value="DeoR_HTH"/>
</dbReference>
<dbReference type="Proteomes" id="UP000436016">
    <property type="component" value="Unassembled WGS sequence"/>
</dbReference>
<evidence type="ECO:0000313" key="6">
    <source>
        <dbReference type="EMBL" id="MXU64787.1"/>
    </source>
</evidence>
<dbReference type="AlphaFoldDB" id="A0A6B0TK12"/>
<keyword evidence="4" id="KW-0804">Transcription</keyword>
<dbReference type="SUPFAM" id="SSF46785">
    <property type="entry name" value="Winged helix' DNA-binding domain"/>
    <property type="match status" value="1"/>
</dbReference>
<evidence type="ECO:0000256" key="2">
    <source>
        <dbReference type="ARBA" id="ARBA00023015"/>
    </source>
</evidence>
<evidence type="ECO:0000256" key="3">
    <source>
        <dbReference type="ARBA" id="ARBA00023125"/>
    </source>
</evidence>